<keyword evidence="5" id="KW-1185">Reference proteome</keyword>
<comment type="caution">
    <text evidence="4">The sequence shown here is derived from an EMBL/GenBank/DDBJ whole genome shotgun (WGS) entry which is preliminary data.</text>
</comment>
<organism evidence="4 5">
    <name type="scientific">Nonomuraea ferruginea</name>
    <dbReference type="NCBI Taxonomy" id="46174"/>
    <lineage>
        <taxon>Bacteria</taxon>
        <taxon>Bacillati</taxon>
        <taxon>Actinomycetota</taxon>
        <taxon>Actinomycetes</taxon>
        <taxon>Streptosporangiales</taxon>
        <taxon>Streptosporangiaceae</taxon>
        <taxon>Nonomuraea</taxon>
    </lineage>
</organism>
<dbReference type="Gene3D" id="1.10.4190.10">
    <property type="entry name" value="Urease accessory protein UreF"/>
    <property type="match status" value="1"/>
</dbReference>
<evidence type="ECO:0008006" key="6">
    <source>
        <dbReference type="Google" id="ProtNLM"/>
    </source>
</evidence>
<reference evidence="4 5" key="1">
    <citation type="submission" date="2022-11" db="EMBL/GenBank/DDBJ databases">
        <title>Nonomuraea corallina sp. nov., a new species of the genus Nonomuraea isolated from sea side sediment in Thai sea.</title>
        <authorList>
            <person name="Ngamcharungchit C."/>
            <person name="Matsumoto A."/>
            <person name="Suriyachadkun C."/>
            <person name="Panbangred W."/>
            <person name="Inahashi Y."/>
            <person name="Intra B."/>
        </authorList>
    </citation>
    <scope>NUCLEOTIDE SEQUENCE [LARGE SCALE GENOMIC DNA]</scope>
    <source>
        <strain evidence="4 5">DSM 43553</strain>
    </source>
</reference>
<keyword evidence="2" id="KW-0143">Chaperone</keyword>
<proteinExistence type="predicted"/>
<dbReference type="RefSeq" id="WP_271277785.1">
    <property type="nucleotide sequence ID" value="NZ_BAABFD010000014.1"/>
</dbReference>
<gene>
    <name evidence="4" type="ORF">OUY24_23180</name>
</gene>
<dbReference type="Pfam" id="PF01730">
    <property type="entry name" value="UreF"/>
    <property type="match status" value="1"/>
</dbReference>
<dbReference type="InterPro" id="IPR002639">
    <property type="entry name" value="UreF"/>
</dbReference>
<dbReference type="PANTHER" id="PTHR33620">
    <property type="entry name" value="UREASE ACCESSORY PROTEIN F"/>
    <property type="match status" value="1"/>
</dbReference>
<evidence type="ECO:0000256" key="1">
    <source>
        <dbReference type="ARBA" id="ARBA00022988"/>
    </source>
</evidence>
<dbReference type="Pfam" id="PF02389">
    <property type="entry name" value="Cornifin"/>
    <property type="match status" value="1"/>
</dbReference>
<evidence type="ECO:0000256" key="2">
    <source>
        <dbReference type="ARBA" id="ARBA00023186"/>
    </source>
</evidence>
<sequence length="349" mass="35316">MLDAEADARTASPAQREAARLQGRLLLRVARRLWPSPVLDELAQEVPSPHHPIALGAAAHAAGATPGDAALAAAYHAITGPATAAVRLLGLDPVAVHGILADLTPDLTALAEPARTKFPQPNATTHPKPPGTKTPEPTDTGLLRPHDITQPEPGATEIAEPAGSRLPQPQETTQPKPGAMETPEPADAKLPKPNGTARHEPDATGTLKQAEAGLPEPRGIGTTQLSKAGLHERGGIGTPEPPEAGLHEPGGIGTFLPSTAGLHEPGRFGAAEVDGVGVPGVDGCASMCAPSVSASQPARGGCGCSELAGYSADPGVEEGGWAALGAPSAPGLDLLAERHAHATVRLFVS</sequence>
<evidence type="ECO:0000256" key="3">
    <source>
        <dbReference type="SAM" id="MobiDB-lite"/>
    </source>
</evidence>
<keyword evidence="1" id="KW-0996">Nickel insertion</keyword>
<dbReference type="EMBL" id="JAPNUD010000069">
    <property type="protein sequence ID" value="MDA0643543.1"/>
    <property type="molecule type" value="Genomic_DNA"/>
</dbReference>
<dbReference type="InterPro" id="IPR038277">
    <property type="entry name" value="UreF_sf"/>
</dbReference>
<evidence type="ECO:0000313" key="5">
    <source>
        <dbReference type="Proteomes" id="UP001212498"/>
    </source>
</evidence>
<dbReference type="Proteomes" id="UP001212498">
    <property type="component" value="Unassembled WGS sequence"/>
</dbReference>
<dbReference type="PANTHER" id="PTHR33620:SF1">
    <property type="entry name" value="UREASE ACCESSORY PROTEIN F"/>
    <property type="match status" value="1"/>
</dbReference>
<protein>
    <recommendedName>
        <fullName evidence="6">DUF222 domain-containing protein</fullName>
    </recommendedName>
</protein>
<evidence type="ECO:0000313" key="4">
    <source>
        <dbReference type="EMBL" id="MDA0643543.1"/>
    </source>
</evidence>
<accession>A0ABT4T206</accession>
<feature type="region of interest" description="Disordered" evidence="3">
    <location>
        <begin position="113"/>
        <end position="250"/>
    </location>
</feature>
<name>A0ABT4T206_9ACTN</name>